<feature type="transmembrane region" description="Helical" evidence="1">
    <location>
        <begin position="30"/>
        <end position="55"/>
    </location>
</feature>
<name>A0A9X2DRC4_9BACI</name>
<organism evidence="2 3">
    <name type="scientific">Halalkalibacter oceani</name>
    <dbReference type="NCBI Taxonomy" id="1653776"/>
    <lineage>
        <taxon>Bacteria</taxon>
        <taxon>Bacillati</taxon>
        <taxon>Bacillota</taxon>
        <taxon>Bacilli</taxon>
        <taxon>Bacillales</taxon>
        <taxon>Bacillaceae</taxon>
        <taxon>Halalkalibacter</taxon>
    </lineage>
</organism>
<accession>A0A9X2DRC4</accession>
<evidence type="ECO:0000313" key="3">
    <source>
        <dbReference type="Proteomes" id="UP001139179"/>
    </source>
</evidence>
<reference evidence="2" key="1">
    <citation type="submission" date="2022-05" db="EMBL/GenBank/DDBJ databases">
        <title>Comparative Genomics of Spacecraft Associated Microbes.</title>
        <authorList>
            <person name="Tran M.T."/>
            <person name="Wright A."/>
            <person name="Seuylemezian A."/>
            <person name="Eisen J."/>
            <person name="Coil D."/>
        </authorList>
    </citation>
    <scope>NUCLEOTIDE SEQUENCE</scope>
    <source>
        <strain evidence="2">214.1.1</strain>
    </source>
</reference>
<comment type="caution">
    <text evidence="2">The sequence shown here is derived from an EMBL/GenBank/DDBJ whole genome shotgun (WGS) entry which is preliminary data.</text>
</comment>
<dbReference type="Proteomes" id="UP001139179">
    <property type="component" value="Unassembled WGS sequence"/>
</dbReference>
<keyword evidence="1" id="KW-0812">Transmembrane</keyword>
<keyword evidence="1" id="KW-0472">Membrane</keyword>
<protein>
    <submittedName>
        <fullName evidence="2">Uncharacterized protein</fullName>
    </submittedName>
</protein>
<keyword evidence="1" id="KW-1133">Transmembrane helix</keyword>
<dbReference type="EMBL" id="JAMBOL010000006">
    <property type="protein sequence ID" value="MCM3714310.1"/>
    <property type="molecule type" value="Genomic_DNA"/>
</dbReference>
<evidence type="ECO:0000313" key="2">
    <source>
        <dbReference type="EMBL" id="MCM3714310.1"/>
    </source>
</evidence>
<keyword evidence="3" id="KW-1185">Reference proteome</keyword>
<dbReference type="AlphaFoldDB" id="A0A9X2DRC4"/>
<sequence length="58" mass="6664">MLYVFLGITLLAIILAFRLRKPLILSVPFAAIFLYMIVQVAMVPLGFFETVRFIFGLR</sequence>
<dbReference type="RefSeq" id="WP_251223100.1">
    <property type="nucleotide sequence ID" value="NZ_JAMBOL010000006.1"/>
</dbReference>
<evidence type="ECO:0000256" key="1">
    <source>
        <dbReference type="SAM" id="Phobius"/>
    </source>
</evidence>
<proteinExistence type="predicted"/>
<gene>
    <name evidence="2" type="ORF">M3202_09445</name>
</gene>